<dbReference type="SUPFAM" id="SSF47473">
    <property type="entry name" value="EF-hand"/>
    <property type="match status" value="1"/>
</dbReference>
<organism evidence="2 3">
    <name type="scientific">Parastrongyloides trichosuri</name>
    <name type="common">Possum-specific nematode worm</name>
    <dbReference type="NCBI Taxonomy" id="131310"/>
    <lineage>
        <taxon>Eukaryota</taxon>
        <taxon>Metazoa</taxon>
        <taxon>Ecdysozoa</taxon>
        <taxon>Nematoda</taxon>
        <taxon>Chromadorea</taxon>
        <taxon>Rhabditida</taxon>
        <taxon>Tylenchina</taxon>
        <taxon>Panagrolaimomorpha</taxon>
        <taxon>Strongyloidoidea</taxon>
        <taxon>Strongyloididae</taxon>
        <taxon>Parastrongyloides</taxon>
    </lineage>
</organism>
<name>A0A0N4Z0T8_PARTI</name>
<accession>A0A0N4Z0T8</accession>
<evidence type="ECO:0000313" key="2">
    <source>
        <dbReference type="Proteomes" id="UP000038045"/>
    </source>
</evidence>
<sequence>MASKEDLRKLYDANDTDKNGSLNFDEASKAIATVKENLKDAANFENDFKKLAPSGEISFEDFCKLFKGF</sequence>
<dbReference type="InterPro" id="IPR011992">
    <property type="entry name" value="EF-hand-dom_pair"/>
</dbReference>
<proteinExistence type="predicted"/>
<dbReference type="PROSITE" id="PS50222">
    <property type="entry name" value="EF_HAND_2"/>
    <property type="match status" value="1"/>
</dbReference>
<evidence type="ECO:0000259" key="1">
    <source>
        <dbReference type="PROSITE" id="PS50222"/>
    </source>
</evidence>
<dbReference type="WBParaSite" id="PTRK_0000031800.1">
    <property type="protein sequence ID" value="PTRK_0000031800.1"/>
    <property type="gene ID" value="PTRK_0000031800"/>
</dbReference>
<feature type="domain" description="EF-hand" evidence="1">
    <location>
        <begin position="2"/>
        <end position="37"/>
    </location>
</feature>
<dbReference type="Proteomes" id="UP000038045">
    <property type="component" value="Unplaced"/>
</dbReference>
<dbReference type="Gene3D" id="1.10.238.10">
    <property type="entry name" value="EF-hand"/>
    <property type="match status" value="1"/>
</dbReference>
<keyword evidence="2" id="KW-1185">Reference proteome</keyword>
<reference evidence="3" key="1">
    <citation type="submission" date="2017-02" db="UniProtKB">
        <authorList>
            <consortium name="WormBaseParasite"/>
        </authorList>
    </citation>
    <scope>IDENTIFICATION</scope>
</reference>
<dbReference type="AlphaFoldDB" id="A0A0N4Z0T8"/>
<protein>
    <submittedName>
        <fullName evidence="3">EF-hand domain-containing protein</fullName>
    </submittedName>
</protein>
<dbReference type="GO" id="GO:0005509">
    <property type="term" value="F:calcium ion binding"/>
    <property type="evidence" value="ECO:0007669"/>
    <property type="project" value="InterPro"/>
</dbReference>
<dbReference type="InterPro" id="IPR002048">
    <property type="entry name" value="EF_hand_dom"/>
</dbReference>
<evidence type="ECO:0000313" key="3">
    <source>
        <dbReference type="WBParaSite" id="PTRK_0000031800.1"/>
    </source>
</evidence>